<dbReference type="RefSeq" id="WP_289401947.1">
    <property type="nucleotide sequence ID" value="NZ_JAQIBC010000004.1"/>
</dbReference>
<protein>
    <recommendedName>
        <fullName evidence="4">Prepilin-type N-terminal cleavage/methylation domain-containing protein</fullName>
    </recommendedName>
</protein>
<keyword evidence="1" id="KW-1133">Transmembrane helix</keyword>
<dbReference type="Proteomes" id="UP001169066">
    <property type="component" value="Unassembled WGS sequence"/>
</dbReference>
<keyword evidence="1" id="KW-0472">Membrane</keyword>
<evidence type="ECO:0008006" key="4">
    <source>
        <dbReference type="Google" id="ProtNLM"/>
    </source>
</evidence>
<evidence type="ECO:0000256" key="1">
    <source>
        <dbReference type="SAM" id="Phobius"/>
    </source>
</evidence>
<sequence>MKQLRPAFTIIEILISVIILSLAIVPVLKVHTDNQEQIIYISERNKRALQDSLYLDTAIFQQHKETKSAYDILAGSFKINELKSREILKKNHRDIYIPEEIRITPLPEQGGPTAIVNEVILKDKHSSNYYFFTLDGFE</sequence>
<evidence type="ECO:0000313" key="2">
    <source>
        <dbReference type="EMBL" id="MDM5264012.1"/>
    </source>
</evidence>
<keyword evidence="3" id="KW-1185">Reference proteome</keyword>
<feature type="transmembrane region" description="Helical" evidence="1">
    <location>
        <begin position="7"/>
        <end position="28"/>
    </location>
</feature>
<keyword evidence="1" id="KW-0812">Transmembrane</keyword>
<comment type="caution">
    <text evidence="2">The sequence shown here is derived from an EMBL/GenBank/DDBJ whole genome shotgun (WGS) entry which is preliminary data.</text>
</comment>
<evidence type="ECO:0000313" key="3">
    <source>
        <dbReference type="Proteomes" id="UP001169066"/>
    </source>
</evidence>
<name>A0ABT7QSE4_9BACT</name>
<gene>
    <name evidence="2" type="ORF">PF327_07345</name>
</gene>
<accession>A0ABT7QSE4</accession>
<organism evidence="2 3">
    <name type="scientific">Sulfurovum xiamenensis</name>
    <dbReference type="NCBI Taxonomy" id="3019066"/>
    <lineage>
        <taxon>Bacteria</taxon>
        <taxon>Pseudomonadati</taxon>
        <taxon>Campylobacterota</taxon>
        <taxon>Epsilonproteobacteria</taxon>
        <taxon>Campylobacterales</taxon>
        <taxon>Sulfurovaceae</taxon>
        <taxon>Sulfurovum</taxon>
    </lineage>
</organism>
<reference evidence="2" key="1">
    <citation type="submission" date="2023-01" db="EMBL/GenBank/DDBJ databases">
        <title>Sulfurovum sp. XTW-4 genome assembly.</title>
        <authorList>
            <person name="Wang J."/>
        </authorList>
    </citation>
    <scope>NUCLEOTIDE SEQUENCE</scope>
    <source>
        <strain evidence="2">XTW-4</strain>
    </source>
</reference>
<dbReference type="EMBL" id="JAQIBC010000004">
    <property type="protein sequence ID" value="MDM5264012.1"/>
    <property type="molecule type" value="Genomic_DNA"/>
</dbReference>
<proteinExistence type="predicted"/>